<evidence type="ECO:0000313" key="3">
    <source>
        <dbReference type="Proteomes" id="UP000008743"/>
    </source>
</evidence>
<accession>A0A0D2VGM4</accession>
<name>A0A0D2VGM4_CAPO3</name>
<dbReference type="GO" id="GO:0005886">
    <property type="term" value="C:plasma membrane"/>
    <property type="evidence" value="ECO:0007669"/>
    <property type="project" value="TreeGrafter"/>
</dbReference>
<evidence type="ECO:0000313" key="2">
    <source>
        <dbReference type="EMBL" id="KJE89027.1"/>
    </source>
</evidence>
<dbReference type="AlphaFoldDB" id="A0A0D2VGM4"/>
<feature type="transmembrane region" description="Helical" evidence="1">
    <location>
        <begin position="105"/>
        <end position="126"/>
    </location>
</feature>
<gene>
    <name evidence="2" type="ORF">CAOG_000586</name>
</gene>
<dbReference type="Proteomes" id="UP000008743">
    <property type="component" value="Unassembled WGS sequence"/>
</dbReference>
<dbReference type="STRING" id="595528.A0A0D2VGM4"/>
<reference evidence="3" key="1">
    <citation type="submission" date="2011-02" db="EMBL/GenBank/DDBJ databases">
        <title>The Genome Sequence of Capsaspora owczarzaki ATCC 30864.</title>
        <authorList>
            <person name="Russ C."/>
            <person name="Cuomo C."/>
            <person name="Burger G."/>
            <person name="Gray M.W."/>
            <person name="Holland P.W.H."/>
            <person name="King N."/>
            <person name="Lang F.B.F."/>
            <person name="Roger A.J."/>
            <person name="Ruiz-Trillo I."/>
            <person name="Young S.K."/>
            <person name="Zeng Q."/>
            <person name="Gargeya S."/>
            <person name="Alvarado L."/>
            <person name="Berlin A."/>
            <person name="Chapman S.B."/>
            <person name="Chen Z."/>
            <person name="Freedman E."/>
            <person name="Gellesch M."/>
            <person name="Goldberg J."/>
            <person name="Griggs A."/>
            <person name="Gujja S."/>
            <person name="Heilman E."/>
            <person name="Heiman D."/>
            <person name="Howarth C."/>
            <person name="Mehta T."/>
            <person name="Neiman D."/>
            <person name="Pearson M."/>
            <person name="Roberts A."/>
            <person name="Saif S."/>
            <person name="Shea T."/>
            <person name="Shenoy N."/>
            <person name="Sisk P."/>
            <person name="Stolte C."/>
            <person name="Sykes S."/>
            <person name="White J."/>
            <person name="Yandava C."/>
            <person name="Haas B."/>
            <person name="Nusbaum C."/>
            <person name="Birren B."/>
        </authorList>
    </citation>
    <scope>NUCLEOTIDE SEQUENCE</scope>
    <source>
        <strain evidence="3">ATCC 30864</strain>
    </source>
</reference>
<feature type="transmembrane region" description="Helical" evidence="1">
    <location>
        <begin position="138"/>
        <end position="160"/>
    </location>
</feature>
<keyword evidence="1" id="KW-1133">Transmembrane helix</keyword>
<organism evidence="2 3">
    <name type="scientific">Capsaspora owczarzaki (strain ATCC 30864)</name>
    <dbReference type="NCBI Taxonomy" id="595528"/>
    <lineage>
        <taxon>Eukaryota</taxon>
        <taxon>Filasterea</taxon>
        <taxon>Capsaspora</taxon>
    </lineage>
</organism>
<dbReference type="RefSeq" id="XP_004365457.1">
    <property type="nucleotide sequence ID" value="XM_004365400.2"/>
</dbReference>
<keyword evidence="1" id="KW-0472">Membrane</keyword>
<feature type="transmembrane region" description="Helical" evidence="1">
    <location>
        <begin position="80"/>
        <end position="99"/>
    </location>
</feature>
<feature type="transmembrane region" description="Helical" evidence="1">
    <location>
        <begin position="268"/>
        <end position="285"/>
    </location>
</feature>
<evidence type="ECO:0000256" key="1">
    <source>
        <dbReference type="SAM" id="Phobius"/>
    </source>
</evidence>
<dbReference type="Gene3D" id="1.20.1530.20">
    <property type="match status" value="2"/>
</dbReference>
<keyword evidence="1" id="KW-0812">Transmembrane</keyword>
<dbReference type="Pfam" id="PF13593">
    <property type="entry name" value="SBF_like"/>
    <property type="match status" value="1"/>
</dbReference>
<protein>
    <submittedName>
        <fullName evidence="2">Solute carrier family 10</fullName>
    </submittedName>
</protein>
<sequence>MSSWVDGLRRNWFLVGLVVVISLARVVPWLGQTGGVLHPEYTVKYLAVMVIFFISGLSLRSEEFSQAIMQFRIHMFVQGFTFILVPSIVMVIVHFLFLFTSIDPWLLRGLLVVSCMPPPVSSAVILVKAIGGNEAASIFNSALGSLMGIFITPMLLYALVHVSSAVPFMSAVISLSISVIVPIIVGQFARRFVWKAIEPLGIPFGDISSAMLLLIIFATFCDTFSRQFIVAYGDIGTVIVMVVLGQLGLLGLVFVLSRMVVPRVVAWYYARIVPLLVAIGISRASPGSTFGPTAGPSSPALRGRLTPQVDGVNNPNDSFASEWLESIQVFSRGDIVCLLFCSTHKSLTLGIPLLKVLFGAHPQFHLVSFPLLVYHPTQILLGGLVVPMVRRWLLQRRGLGLP</sequence>
<proteinExistence type="predicted"/>
<dbReference type="PANTHER" id="PTHR18640:SF5">
    <property type="entry name" value="SODIUM_BILE ACID COTRANSPORTER 7"/>
    <property type="match status" value="1"/>
</dbReference>
<feature type="transmembrane region" description="Helical" evidence="1">
    <location>
        <begin position="166"/>
        <end position="189"/>
    </location>
</feature>
<dbReference type="EMBL" id="KE346360">
    <property type="protein sequence ID" value="KJE89027.1"/>
    <property type="molecule type" value="Genomic_DNA"/>
</dbReference>
<keyword evidence="3" id="KW-1185">Reference proteome</keyword>
<dbReference type="PhylomeDB" id="A0A0D2VGM4"/>
<dbReference type="PANTHER" id="PTHR18640">
    <property type="entry name" value="SOLUTE CARRIER FAMILY 10 MEMBER 7"/>
    <property type="match status" value="1"/>
</dbReference>
<dbReference type="OMA" id="LPIMIYH"/>
<dbReference type="OrthoDB" id="188035at2759"/>
<dbReference type="InterPro" id="IPR038770">
    <property type="entry name" value="Na+/solute_symporter_sf"/>
</dbReference>
<dbReference type="InParanoid" id="A0A0D2VGM4"/>
<feature type="transmembrane region" description="Helical" evidence="1">
    <location>
        <begin position="371"/>
        <end position="389"/>
    </location>
</feature>
<feature type="transmembrane region" description="Helical" evidence="1">
    <location>
        <begin position="42"/>
        <end position="59"/>
    </location>
</feature>
<feature type="transmembrane region" description="Helical" evidence="1">
    <location>
        <begin position="235"/>
        <end position="256"/>
    </location>
</feature>
<feature type="transmembrane region" description="Helical" evidence="1">
    <location>
        <begin position="12"/>
        <end position="30"/>
    </location>
</feature>
<dbReference type="InterPro" id="IPR016833">
    <property type="entry name" value="Put_Na-Bile_cotransptr"/>
</dbReference>
<dbReference type="eggNOG" id="KOG4821">
    <property type="taxonomic scope" value="Eukaryota"/>
</dbReference>